<feature type="non-terminal residue" evidence="1">
    <location>
        <position position="1"/>
    </location>
</feature>
<accession>A0A0F8XBA2</accession>
<dbReference type="AlphaFoldDB" id="A0A0F8XBA2"/>
<organism evidence="1">
    <name type="scientific">marine sediment metagenome</name>
    <dbReference type="NCBI Taxonomy" id="412755"/>
    <lineage>
        <taxon>unclassified sequences</taxon>
        <taxon>metagenomes</taxon>
        <taxon>ecological metagenomes</taxon>
    </lineage>
</organism>
<sequence length="126" mass="15525">TQAKIERKIKRIKQKDRFWYCKLCKKKYPNAPICVESHFSKKHPRTKYSDWKDDDFDKKGNWQGIYLTRNDEESVVKLRAKLSGYKLGRKETKENIKKLISKWCKKYNYKIEERMFKELREELREI</sequence>
<dbReference type="EMBL" id="LAZR01060245">
    <property type="protein sequence ID" value="KKK66093.1"/>
    <property type="molecule type" value="Genomic_DNA"/>
</dbReference>
<gene>
    <name evidence="1" type="ORF">LCGC14_2967540</name>
</gene>
<comment type="caution">
    <text evidence="1">The sequence shown here is derived from an EMBL/GenBank/DDBJ whole genome shotgun (WGS) entry which is preliminary data.</text>
</comment>
<name>A0A0F8XBA2_9ZZZZ</name>
<reference evidence="1" key="1">
    <citation type="journal article" date="2015" name="Nature">
        <title>Complex archaea that bridge the gap between prokaryotes and eukaryotes.</title>
        <authorList>
            <person name="Spang A."/>
            <person name="Saw J.H."/>
            <person name="Jorgensen S.L."/>
            <person name="Zaremba-Niedzwiedzka K."/>
            <person name="Martijn J."/>
            <person name="Lind A.E."/>
            <person name="van Eijk R."/>
            <person name="Schleper C."/>
            <person name="Guy L."/>
            <person name="Ettema T.J."/>
        </authorList>
    </citation>
    <scope>NUCLEOTIDE SEQUENCE</scope>
</reference>
<evidence type="ECO:0000313" key="1">
    <source>
        <dbReference type="EMBL" id="KKK66093.1"/>
    </source>
</evidence>
<proteinExistence type="predicted"/>
<protein>
    <submittedName>
        <fullName evidence="1">Uncharacterized protein</fullName>
    </submittedName>
</protein>